<keyword evidence="1 2" id="KW-0728">SH3 domain</keyword>
<evidence type="ECO:0000313" key="4">
    <source>
        <dbReference type="EMBL" id="NDJ96170.1"/>
    </source>
</evidence>
<dbReference type="GO" id="GO:0033565">
    <property type="term" value="C:ESCRT-0 complex"/>
    <property type="evidence" value="ECO:0007669"/>
    <property type="project" value="TreeGrafter"/>
</dbReference>
<organism evidence="4">
    <name type="scientific">Myxobolus squamalis</name>
    <name type="common">Myxosporean</name>
    <dbReference type="NCBI Taxonomy" id="59785"/>
    <lineage>
        <taxon>Eukaryota</taxon>
        <taxon>Metazoa</taxon>
        <taxon>Cnidaria</taxon>
        <taxon>Myxozoa</taxon>
        <taxon>Myxosporea</taxon>
        <taxon>Bivalvulida</taxon>
        <taxon>Platysporina</taxon>
        <taxon>Myxobolidae</taxon>
        <taxon>Myxobolus</taxon>
    </lineage>
</organism>
<feature type="domain" description="SH3" evidence="3">
    <location>
        <begin position="157"/>
        <end position="217"/>
    </location>
</feature>
<dbReference type="Pfam" id="PF00018">
    <property type="entry name" value="SH3_1"/>
    <property type="match status" value="2"/>
</dbReference>
<dbReference type="SUPFAM" id="SSF50044">
    <property type="entry name" value="SH3-domain"/>
    <property type="match status" value="2"/>
</dbReference>
<dbReference type="EMBL" id="GHBR01000662">
    <property type="protein sequence ID" value="NDJ96170.1"/>
    <property type="molecule type" value="Transcribed_RNA"/>
</dbReference>
<dbReference type="InterPro" id="IPR050670">
    <property type="entry name" value="STAM"/>
</dbReference>
<dbReference type="AlphaFoldDB" id="A0A6B2FY37"/>
<reference evidence="4" key="1">
    <citation type="submission" date="2018-11" db="EMBL/GenBank/DDBJ databases">
        <title>Myxobolus squamalis genome and transcriptome.</title>
        <authorList>
            <person name="Yahalomi D."/>
            <person name="Atkinson S.D."/>
            <person name="Neuhof M."/>
            <person name="Chang E.S."/>
            <person name="Philippe H."/>
            <person name="Cartwright P."/>
            <person name="Bartholomew J.L."/>
            <person name="Huchon D."/>
        </authorList>
    </citation>
    <scope>NUCLEOTIDE SEQUENCE</scope>
    <source>
        <strain evidence="4">71B08</strain>
        <tissue evidence="4">Whole</tissue>
    </source>
</reference>
<dbReference type="CDD" id="cd00174">
    <property type="entry name" value="SH3"/>
    <property type="match status" value="2"/>
</dbReference>
<dbReference type="SMART" id="SM00326">
    <property type="entry name" value="SH3"/>
    <property type="match status" value="2"/>
</dbReference>
<dbReference type="PRINTS" id="PR00499">
    <property type="entry name" value="P67PHOX"/>
</dbReference>
<feature type="domain" description="SH3" evidence="3">
    <location>
        <begin position="51"/>
        <end position="111"/>
    </location>
</feature>
<dbReference type="PANTHER" id="PTHR45929">
    <property type="entry name" value="JAK PATHWAY SIGNAL TRANSDUCTION ADAPTOR MOLECULE"/>
    <property type="match status" value="1"/>
</dbReference>
<dbReference type="InterPro" id="IPR036028">
    <property type="entry name" value="SH3-like_dom_sf"/>
</dbReference>
<dbReference type="InterPro" id="IPR001452">
    <property type="entry name" value="SH3_domain"/>
</dbReference>
<dbReference type="PRINTS" id="PR00452">
    <property type="entry name" value="SH3DOMAIN"/>
</dbReference>
<evidence type="ECO:0000256" key="2">
    <source>
        <dbReference type="PROSITE-ProRule" id="PRU00192"/>
    </source>
</evidence>
<dbReference type="GO" id="GO:0043328">
    <property type="term" value="P:protein transport to vacuole involved in ubiquitin-dependent protein catabolic process via the multivesicular body sorting pathway"/>
    <property type="evidence" value="ECO:0007669"/>
    <property type="project" value="TreeGrafter"/>
</dbReference>
<evidence type="ECO:0000259" key="3">
    <source>
        <dbReference type="PROSITE" id="PS50002"/>
    </source>
</evidence>
<protein>
    <submittedName>
        <fullName evidence="4">Cytoplasmic protein NCK2 (Trinotate prediction)</fullName>
    </submittedName>
</protein>
<dbReference type="Gene3D" id="2.30.30.40">
    <property type="entry name" value="SH3 Domains"/>
    <property type="match status" value="2"/>
</dbReference>
<dbReference type="PANTHER" id="PTHR45929:SF3">
    <property type="entry name" value="JAK PATHWAY SIGNAL TRANSDUCTION ADAPTOR MOLECULE"/>
    <property type="match status" value="1"/>
</dbReference>
<accession>A0A6B2FY37</accession>
<sequence>MVNTNQLKTSNKVEKVSSKDGYIEKKSKKNKKSTFYTTECSKLSEFSQIKPPLCVVVAINDYDRGVAGHLSFSKGDRLNVTDKSDVNWWYGYNGYSEEGLIPAVYVREIFSKQVVAFSELEKVLPVEKNLKKPTKQTKPSKHQKISVFYTEEPVPEESVEVVEALYDFNGGMEDEISFSKGDKLSIIDKRSKDWWQASNTRGEIGSIPSSYVKSLKEKLSSTADRTKF</sequence>
<proteinExistence type="predicted"/>
<evidence type="ECO:0000256" key="1">
    <source>
        <dbReference type="ARBA" id="ARBA00022443"/>
    </source>
</evidence>
<dbReference type="PROSITE" id="PS50002">
    <property type="entry name" value="SH3"/>
    <property type="match status" value="2"/>
</dbReference>
<name>A0A6B2FY37_MYXSQ</name>